<reference evidence="17 18" key="1">
    <citation type="submission" date="2019-01" db="EMBL/GenBank/DDBJ databases">
        <title>Geovibrio thiophilus DSM 11263, complete genome.</title>
        <authorList>
            <person name="Spring S."/>
            <person name="Bunk B."/>
            <person name="Sproer C."/>
        </authorList>
    </citation>
    <scope>NUCLEOTIDE SEQUENCE [LARGE SCALE GENOMIC DNA]</scope>
    <source>
        <strain evidence="17 18">DSM 11263</strain>
    </source>
</reference>
<dbReference type="GO" id="GO:0000155">
    <property type="term" value="F:phosphorelay sensor kinase activity"/>
    <property type="evidence" value="ECO:0007669"/>
    <property type="project" value="InterPro"/>
</dbReference>
<dbReference type="EMBL" id="CP035108">
    <property type="protein sequence ID" value="QAR32056.1"/>
    <property type="molecule type" value="Genomic_DNA"/>
</dbReference>
<feature type="coiled-coil region" evidence="13">
    <location>
        <begin position="324"/>
        <end position="358"/>
    </location>
</feature>
<dbReference type="InterPro" id="IPR003594">
    <property type="entry name" value="HATPase_dom"/>
</dbReference>
<evidence type="ECO:0000259" key="15">
    <source>
        <dbReference type="PROSITE" id="PS50110"/>
    </source>
</evidence>
<evidence type="ECO:0000259" key="16">
    <source>
        <dbReference type="PROSITE" id="PS50894"/>
    </source>
</evidence>
<evidence type="ECO:0000256" key="3">
    <source>
        <dbReference type="ARBA" id="ARBA00022553"/>
    </source>
</evidence>
<dbReference type="Gene3D" id="1.10.287.130">
    <property type="match status" value="1"/>
</dbReference>
<keyword evidence="8" id="KW-0902">Two-component regulatory system</keyword>
<keyword evidence="5" id="KW-0547">Nucleotide-binding</keyword>
<dbReference type="InterPro" id="IPR036890">
    <property type="entry name" value="HATPase_C_sf"/>
</dbReference>
<evidence type="ECO:0000256" key="2">
    <source>
        <dbReference type="ARBA" id="ARBA00012438"/>
    </source>
</evidence>
<dbReference type="InterPro" id="IPR005467">
    <property type="entry name" value="His_kinase_dom"/>
</dbReference>
<dbReference type="InterPro" id="IPR036097">
    <property type="entry name" value="HisK_dim/P_sf"/>
</dbReference>
<evidence type="ECO:0000313" key="17">
    <source>
        <dbReference type="EMBL" id="QAR32056.1"/>
    </source>
</evidence>
<evidence type="ECO:0000256" key="13">
    <source>
        <dbReference type="SAM" id="Coils"/>
    </source>
</evidence>
<dbReference type="EC" id="2.7.13.3" evidence="2"/>
<evidence type="ECO:0000256" key="6">
    <source>
        <dbReference type="ARBA" id="ARBA00022777"/>
    </source>
</evidence>
<dbReference type="Proteomes" id="UP000287502">
    <property type="component" value="Chromosome"/>
</dbReference>
<gene>
    <name evidence="17" type="ORF">EP073_01150</name>
</gene>
<proteinExistence type="predicted"/>
<evidence type="ECO:0000256" key="1">
    <source>
        <dbReference type="ARBA" id="ARBA00000085"/>
    </source>
</evidence>
<dbReference type="SUPFAM" id="SSF52172">
    <property type="entry name" value="CheY-like"/>
    <property type="match status" value="2"/>
</dbReference>
<dbReference type="Pfam" id="PF00072">
    <property type="entry name" value="Response_reg"/>
    <property type="match status" value="1"/>
</dbReference>
<keyword evidence="4" id="KW-0808">Transferase</keyword>
<dbReference type="FunFam" id="1.10.287.130:FF:000002">
    <property type="entry name" value="Two-component osmosensing histidine kinase"/>
    <property type="match status" value="1"/>
</dbReference>
<dbReference type="InterPro" id="IPR001789">
    <property type="entry name" value="Sig_transdc_resp-reg_receiver"/>
</dbReference>
<dbReference type="Pfam" id="PF00512">
    <property type="entry name" value="HisKA"/>
    <property type="match status" value="1"/>
</dbReference>
<evidence type="ECO:0000256" key="12">
    <source>
        <dbReference type="PROSITE-ProRule" id="PRU00169"/>
    </source>
</evidence>
<evidence type="ECO:0000256" key="9">
    <source>
        <dbReference type="ARBA" id="ARBA00064003"/>
    </source>
</evidence>
<dbReference type="InterPro" id="IPR003661">
    <property type="entry name" value="HisK_dim/P_dom"/>
</dbReference>
<dbReference type="InterPro" id="IPR011006">
    <property type="entry name" value="CheY-like_superfamily"/>
</dbReference>
<keyword evidence="18" id="KW-1185">Reference proteome</keyword>
<name>A0A410JV48_9BACT</name>
<comment type="subunit">
    <text evidence="9">At low DSF concentrations, interacts with RpfF.</text>
</comment>
<evidence type="ECO:0000256" key="4">
    <source>
        <dbReference type="ARBA" id="ARBA00022679"/>
    </source>
</evidence>
<dbReference type="SUPFAM" id="SSF47384">
    <property type="entry name" value="Homodimeric domain of signal transducing histidine kinase"/>
    <property type="match status" value="1"/>
</dbReference>
<dbReference type="GO" id="GO:0005886">
    <property type="term" value="C:plasma membrane"/>
    <property type="evidence" value="ECO:0007669"/>
    <property type="project" value="UniProtKB-SubCell"/>
</dbReference>
<evidence type="ECO:0000313" key="18">
    <source>
        <dbReference type="Proteomes" id="UP000287502"/>
    </source>
</evidence>
<organism evidence="17 18">
    <name type="scientific">Geovibrio thiophilus</name>
    <dbReference type="NCBI Taxonomy" id="139438"/>
    <lineage>
        <taxon>Bacteria</taxon>
        <taxon>Pseudomonadati</taxon>
        <taxon>Deferribacterota</taxon>
        <taxon>Deferribacteres</taxon>
        <taxon>Deferribacterales</taxon>
        <taxon>Geovibrionaceae</taxon>
        <taxon>Geovibrio</taxon>
    </lineage>
</organism>
<dbReference type="PANTHER" id="PTHR45339:SF5">
    <property type="entry name" value="HISTIDINE KINASE"/>
    <property type="match status" value="1"/>
</dbReference>
<evidence type="ECO:0000256" key="11">
    <source>
        <dbReference type="PROSITE-ProRule" id="PRU00110"/>
    </source>
</evidence>
<dbReference type="PROSITE" id="PS50109">
    <property type="entry name" value="HIS_KIN"/>
    <property type="match status" value="1"/>
</dbReference>
<dbReference type="PRINTS" id="PR00344">
    <property type="entry name" value="BCTRLSENSOR"/>
</dbReference>
<evidence type="ECO:0000259" key="14">
    <source>
        <dbReference type="PROSITE" id="PS50109"/>
    </source>
</evidence>
<evidence type="ECO:0000256" key="5">
    <source>
        <dbReference type="ARBA" id="ARBA00022741"/>
    </source>
</evidence>
<keyword evidence="7" id="KW-0067">ATP-binding</keyword>
<dbReference type="InterPro" id="IPR036641">
    <property type="entry name" value="HPT_dom_sf"/>
</dbReference>
<dbReference type="SMART" id="SM00388">
    <property type="entry name" value="HisKA"/>
    <property type="match status" value="1"/>
</dbReference>
<feature type="domain" description="Response regulatory" evidence="15">
    <location>
        <begin position="753"/>
        <end position="872"/>
    </location>
</feature>
<dbReference type="SMART" id="SM00387">
    <property type="entry name" value="HATPase_c"/>
    <property type="match status" value="1"/>
</dbReference>
<dbReference type="Gene3D" id="3.30.565.10">
    <property type="entry name" value="Histidine kinase-like ATPase, C-terminal domain"/>
    <property type="match status" value="1"/>
</dbReference>
<dbReference type="PROSITE" id="PS50110">
    <property type="entry name" value="RESPONSE_REGULATORY"/>
    <property type="match status" value="1"/>
</dbReference>
<dbReference type="Pfam" id="PF02518">
    <property type="entry name" value="HATPase_c"/>
    <property type="match status" value="1"/>
</dbReference>
<dbReference type="InterPro" id="IPR004358">
    <property type="entry name" value="Sig_transdc_His_kin-like_C"/>
</dbReference>
<comment type="caution">
    <text evidence="11">Lacks conserved residue(s) required for the propagation of feature annotation.</text>
</comment>
<keyword evidence="13" id="KW-0175">Coiled coil</keyword>
<dbReference type="FunFam" id="3.30.565.10:FF:000010">
    <property type="entry name" value="Sensor histidine kinase RcsC"/>
    <property type="match status" value="1"/>
</dbReference>
<dbReference type="AlphaFoldDB" id="A0A410JV48"/>
<dbReference type="SMART" id="SM00448">
    <property type="entry name" value="REC"/>
    <property type="match status" value="1"/>
</dbReference>
<keyword evidence="6 17" id="KW-0418">Kinase</keyword>
<dbReference type="Gene3D" id="3.40.50.2300">
    <property type="match status" value="1"/>
</dbReference>
<evidence type="ECO:0000256" key="7">
    <source>
        <dbReference type="ARBA" id="ARBA00022840"/>
    </source>
</evidence>
<dbReference type="OrthoDB" id="9803190at2"/>
<dbReference type="RefSeq" id="WP_128465343.1">
    <property type="nucleotide sequence ID" value="NZ_CP035108.1"/>
</dbReference>
<dbReference type="SUPFAM" id="SSF55874">
    <property type="entry name" value="ATPase domain of HSP90 chaperone/DNA topoisomerase II/histidine kinase"/>
    <property type="match status" value="1"/>
</dbReference>
<dbReference type="GO" id="GO:0005524">
    <property type="term" value="F:ATP binding"/>
    <property type="evidence" value="ECO:0007669"/>
    <property type="project" value="UniProtKB-KW"/>
</dbReference>
<comment type="catalytic activity">
    <reaction evidence="1">
        <text>ATP + protein L-histidine = ADP + protein N-phospho-L-histidine.</text>
        <dbReference type="EC" id="2.7.13.3"/>
    </reaction>
</comment>
<dbReference type="CDD" id="cd17546">
    <property type="entry name" value="REC_hyHK_CKI1_RcsC-like"/>
    <property type="match status" value="1"/>
</dbReference>
<dbReference type="PROSITE" id="PS50894">
    <property type="entry name" value="HPT"/>
    <property type="match status" value="1"/>
</dbReference>
<evidence type="ECO:0000256" key="10">
    <source>
        <dbReference type="ARBA" id="ARBA00068150"/>
    </source>
</evidence>
<feature type="modified residue" description="4-aspartylphosphate" evidence="12">
    <location>
        <position position="802"/>
    </location>
</feature>
<dbReference type="CDD" id="cd16922">
    <property type="entry name" value="HATPase_EvgS-ArcB-TorS-like"/>
    <property type="match status" value="1"/>
</dbReference>
<dbReference type="InterPro" id="IPR008207">
    <property type="entry name" value="Sig_transdc_His_kin_Hpt_dom"/>
</dbReference>
<dbReference type="CDD" id="cd00082">
    <property type="entry name" value="HisKA"/>
    <property type="match status" value="1"/>
</dbReference>
<dbReference type="PANTHER" id="PTHR45339">
    <property type="entry name" value="HYBRID SIGNAL TRANSDUCTION HISTIDINE KINASE J"/>
    <property type="match status" value="1"/>
</dbReference>
<protein>
    <recommendedName>
        <fullName evidence="10">Sensory/regulatory protein RpfC</fullName>
        <ecNumber evidence="2">2.7.13.3</ecNumber>
    </recommendedName>
</protein>
<feature type="domain" description="HPt" evidence="16">
    <location>
        <begin position="900"/>
        <end position="997"/>
    </location>
</feature>
<sequence>MYGKLQESRENALGNAASMLRSEYERSLSMYSRHVDEVYQSIVNIPGLTESVAEAWLHPEKRDAMREDAVQKTSVIYNTVERLGYTKIQFHFPDTVSFLRLHERQFYGDVLGDKRYSVYIANIKNGFTEGLEMGRSGNAFRFVYPLSHGGVHVGTLEISLDVKGFITGMLESYGNYYSMGVKKEVAERKLFADFLKNSASSAFSDDYITEGDLTGYDFDLSQDIMPAETFTAVNDSLRQSVAERLAAHETFSVYHKERGIGVIASFMPIKSVSGDYETYLVRYAIDTEFDAAYMRFVKQAVSFNLTVLLLLMVLLVMDSNRQKVVLANSELEEKIKEQEEFEKELKKAKEEAEVASMSKDVFLANMSHEIRTPMNGIIGMNSLLLNTKLTDEQREYAETVATSAEALLVVINDILDFTKIEAGQLELEYLDFSVREVVENSVDSIAYKAFQKDLDMAFNVDGKVPRLLAGDPWRLRQILLNVIGNAVKFTHEGTVSIDVRLQKETTGYVKLLFRIKDTGIGIPENRMGNLFDSFSQADLSMSRKYGGTGLGLAIAKRLTEMMGGEIGCKSRAGEGSEFWFSAVFERVASAGAVRETDRRLDKRRILIVDANEFAASSGADKLRSLGAAAEKALSLKEASEMIHISAAGNKAFEAVLISDSLIKKGEAEFDALMKEIKHYPGTRTVLAYPMGQHVSADYLTEKGFNGRIFKPLKANHLKKCLLELFGYEAENDTPHGMNGGSFAPYSSEARNKKILLAEDNIVNQKLAVTIFERLGYKVTAAENGFKALEAMRNDDFDIVFMDIQMPVMNGIETVQAIRSGESGVRRADIPIVAMTAHALKGDREKFISAGMNDYLSKPFRHEELVAILNRFLYSTDINEIPSERRSGTFSPDELMSIMGDREYFVEVLEIFINDTEKQLDELRRAIAEASPWRVIELAVYLKSSSGDLTAYGLESIAARMEKCADAEDIAGAEDCYNAFVKEFYDFRKEASVYTEKQDRVNS</sequence>
<evidence type="ECO:0000256" key="8">
    <source>
        <dbReference type="ARBA" id="ARBA00023012"/>
    </source>
</evidence>
<feature type="domain" description="Histidine kinase" evidence="14">
    <location>
        <begin position="365"/>
        <end position="586"/>
    </location>
</feature>
<dbReference type="SUPFAM" id="SSF47226">
    <property type="entry name" value="Histidine-containing phosphotransfer domain, HPT domain"/>
    <property type="match status" value="1"/>
</dbReference>
<dbReference type="KEGG" id="gtl:EP073_01150"/>
<keyword evidence="3 12" id="KW-0597">Phosphoprotein</keyword>
<accession>A0A410JV48</accession>
<dbReference type="Gene3D" id="1.20.120.160">
    <property type="entry name" value="HPT domain"/>
    <property type="match status" value="1"/>
</dbReference>